<gene>
    <name evidence="7" type="primary">LOC105174888</name>
</gene>
<protein>
    <submittedName>
        <fullName evidence="7">Protein O-linked-mannose beta-1,4-N-acetylglucosaminyltransferase 2</fullName>
    </submittedName>
</protein>
<dbReference type="PANTHER" id="PTHR20961:SF108">
    <property type="entry name" value="GLYCOSYLTRANSFERASE"/>
    <property type="match status" value="1"/>
</dbReference>
<dbReference type="Gramene" id="SIN_1014415.t">
    <property type="protein sequence ID" value="SIN_1014415.t"/>
    <property type="gene ID" value="SIN_1014415"/>
</dbReference>
<keyword evidence="6" id="KW-1185">Reference proteome</keyword>
<comment type="subcellular location">
    <subcellularLocation>
        <location evidence="1">Golgi apparatus membrane</location>
        <topology evidence="1">Single-pass type II membrane protein</topology>
    </subcellularLocation>
</comment>
<proteinExistence type="predicted"/>
<dbReference type="AlphaFoldDB" id="A0A6I9UC23"/>
<sequence length="449" mass="51167">MEKNKRWPVFGPAPVTFLLVLIMLFADFFGGDIVPFDRWMQQFSSSQDEEEKPPQSPFARLVRGKDRRKLETTGFACDVAENSIVCLADLPVRIDTNNNITVYDSSSHWVEEETSVKPYALQKDKYLLQYITPVRILHGANQPPVCQYNHEVPAVIFSSGISGNLFHEFNDILIPLFITIKHFQSRVLIILEDYDPSFVAKYSKIFSRMSSYEVMNPAANRSVHCFPGMILGLKYHDNLALNPSDIPGGYSIHDFRQFIGQTYSLKFTHVSQIRKPTLMLISREKTRKILNEDEMITMMKELGFRVIVARAEEARNVNKFANTVNSCSVLVGTHGAGLTNELFLPAGAVMVQVEPLGLEWAAANYYGNPAPTMHVHYLRYKIEPEESSLIELYGHHHSVITDPESVYAKGYREVRAVYLDQQDVRVNIVRFRKTILQALKLVKNASLTR</sequence>
<dbReference type="GO" id="GO:0000139">
    <property type="term" value="C:Golgi membrane"/>
    <property type="evidence" value="ECO:0007669"/>
    <property type="project" value="UniProtKB-SubCell"/>
</dbReference>
<evidence type="ECO:0000256" key="3">
    <source>
        <dbReference type="ARBA" id="ARBA00022679"/>
    </source>
</evidence>
<evidence type="ECO:0000313" key="7">
    <source>
        <dbReference type="RefSeq" id="XP_011095435.1"/>
    </source>
</evidence>
<reference evidence="7" key="1">
    <citation type="submission" date="2025-08" db="UniProtKB">
        <authorList>
            <consortium name="RefSeq"/>
        </authorList>
    </citation>
    <scope>IDENTIFICATION</scope>
</reference>
<evidence type="ECO:0000256" key="1">
    <source>
        <dbReference type="ARBA" id="ARBA00004323"/>
    </source>
</evidence>
<dbReference type="OrthoDB" id="529273at2759"/>
<evidence type="ECO:0000256" key="4">
    <source>
        <dbReference type="ARBA" id="ARBA00023180"/>
    </source>
</evidence>
<keyword evidence="3" id="KW-0808">Transferase</keyword>
<dbReference type="Pfam" id="PF04577">
    <property type="entry name" value="Glyco_transf_61"/>
    <property type="match status" value="1"/>
</dbReference>
<dbReference type="InParanoid" id="A0A6I9UC23"/>
<evidence type="ECO:0000256" key="2">
    <source>
        <dbReference type="ARBA" id="ARBA00022676"/>
    </source>
</evidence>
<keyword evidence="4" id="KW-0325">Glycoprotein</keyword>
<dbReference type="RefSeq" id="XP_011095435.1">
    <property type="nucleotide sequence ID" value="XM_011097133.2"/>
</dbReference>
<name>A0A6I9UC23_SESIN</name>
<dbReference type="GeneID" id="105174888"/>
<dbReference type="KEGG" id="sind:105174888"/>
<feature type="domain" description="Glycosyltransferase 61 catalytic" evidence="5">
    <location>
        <begin position="167"/>
        <end position="351"/>
    </location>
</feature>
<dbReference type="InterPro" id="IPR049625">
    <property type="entry name" value="Glyco_transf_61_cat"/>
</dbReference>
<organism evidence="6 7">
    <name type="scientific">Sesamum indicum</name>
    <name type="common">Oriental sesame</name>
    <name type="synonym">Sesamum orientale</name>
    <dbReference type="NCBI Taxonomy" id="4182"/>
    <lineage>
        <taxon>Eukaryota</taxon>
        <taxon>Viridiplantae</taxon>
        <taxon>Streptophyta</taxon>
        <taxon>Embryophyta</taxon>
        <taxon>Tracheophyta</taxon>
        <taxon>Spermatophyta</taxon>
        <taxon>Magnoliopsida</taxon>
        <taxon>eudicotyledons</taxon>
        <taxon>Gunneridae</taxon>
        <taxon>Pentapetalae</taxon>
        <taxon>asterids</taxon>
        <taxon>lamiids</taxon>
        <taxon>Lamiales</taxon>
        <taxon>Pedaliaceae</taxon>
        <taxon>Sesamum</taxon>
    </lineage>
</organism>
<keyword evidence="2" id="KW-0328">Glycosyltransferase</keyword>
<evidence type="ECO:0000313" key="6">
    <source>
        <dbReference type="Proteomes" id="UP000504604"/>
    </source>
</evidence>
<evidence type="ECO:0000259" key="5">
    <source>
        <dbReference type="Pfam" id="PF04577"/>
    </source>
</evidence>
<dbReference type="GO" id="GO:0016763">
    <property type="term" value="F:pentosyltransferase activity"/>
    <property type="evidence" value="ECO:0007669"/>
    <property type="project" value="UniProtKB-ARBA"/>
</dbReference>
<dbReference type="Proteomes" id="UP000504604">
    <property type="component" value="Linkage group LG12"/>
</dbReference>
<dbReference type="PANTHER" id="PTHR20961">
    <property type="entry name" value="GLYCOSYLTRANSFERASE"/>
    <property type="match status" value="1"/>
</dbReference>
<accession>A0A6I9UC23</accession>
<dbReference type="InterPro" id="IPR007657">
    <property type="entry name" value="Glycosyltransferase_61"/>
</dbReference>